<keyword evidence="2" id="KW-0808">Transferase</keyword>
<keyword evidence="1" id="KW-0489">Methyltransferase</keyword>
<dbReference type="CDD" id="cd02440">
    <property type="entry name" value="AdoMet_MTases"/>
    <property type="match status" value="1"/>
</dbReference>
<dbReference type="InterPro" id="IPR029063">
    <property type="entry name" value="SAM-dependent_MTases_sf"/>
</dbReference>
<dbReference type="EMBL" id="JAFNEN010000359">
    <property type="protein sequence ID" value="KAG8184820.1"/>
    <property type="molecule type" value="Genomic_DNA"/>
</dbReference>
<dbReference type="AlphaFoldDB" id="A0AAV6UMQ4"/>
<name>A0AAV6UMQ4_9ARAC</name>
<proteinExistence type="predicted"/>
<organism evidence="4 5">
    <name type="scientific">Oedothorax gibbosus</name>
    <dbReference type="NCBI Taxonomy" id="931172"/>
    <lineage>
        <taxon>Eukaryota</taxon>
        <taxon>Metazoa</taxon>
        <taxon>Ecdysozoa</taxon>
        <taxon>Arthropoda</taxon>
        <taxon>Chelicerata</taxon>
        <taxon>Arachnida</taxon>
        <taxon>Araneae</taxon>
        <taxon>Araneomorphae</taxon>
        <taxon>Entelegynae</taxon>
        <taxon>Araneoidea</taxon>
        <taxon>Linyphiidae</taxon>
        <taxon>Erigoninae</taxon>
        <taxon>Oedothorax</taxon>
    </lineage>
</organism>
<feature type="domain" description="Methyltransferase" evidence="3">
    <location>
        <begin position="89"/>
        <end position="186"/>
    </location>
</feature>
<evidence type="ECO:0000256" key="1">
    <source>
        <dbReference type="ARBA" id="ARBA00022603"/>
    </source>
</evidence>
<dbReference type="PANTHER" id="PTHR43861">
    <property type="entry name" value="TRANS-ACONITATE 2-METHYLTRANSFERASE-RELATED"/>
    <property type="match status" value="1"/>
</dbReference>
<dbReference type="SUPFAM" id="SSF53335">
    <property type="entry name" value="S-adenosyl-L-methionine-dependent methyltransferases"/>
    <property type="match status" value="1"/>
</dbReference>
<evidence type="ECO:0000259" key="3">
    <source>
        <dbReference type="Pfam" id="PF13649"/>
    </source>
</evidence>
<protein>
    <recommendedName>
        <fullName evidence="3">Methyltransferase domain-containing protein</fullName>
    </recommendedName>
</protein>
<evidence type="ECO:0000313" key="4">
    <source>
        <dbReference type="EMBL" id="KAG8184820.1"/>
    </source>
</evidence>
<dbReference type="Pfam" id="PF13649">
    <property type="entry name" value="Methyltransf_25"/>
    <property type="match status" value="1"/>
</dbReference>
<keyword evidence="5" id="KW-1185">Reference proteome</keyword>
<dbReference type="PANTHER" id="PTHR43861:SF1">
    <property type="entry name" value="TRANS-ACONITATE 2-METHYLTRANSFERASE"/>
    <property type="match status" value="1"/>
</dbReference>
<dbReference type="Proteomes" id="UP000827092">
    <property type="component" value="Unassembled WGS sequence"/>
</dbReference>
<evidence type="ECO:0000313" key="5">
    <source>
        <dbReference type="Proteomes" id="UP000827092"/>
    </source>
</evidence>
<evidence type="ECO:0000256" key="2">
    <source>
        <dbReference type="ARBA" id="ARBA00022679"/>
    </source>
</evidence>
<dbReference type="InterPro" id="IPR041698">
    <property type="entry name" value="Methyltransf_25"/>
</dbReference>
<gene>
    <name evidence="4" type="ORF">JTE90_004918</name>
</gene>
<comment type="caution">
    <text evidence="4">The sequence shown here is derived from an EMBL/GenBank/DDBJ whole genome shotgun (WGS) entry which is preliminary data.</text>
</comment>
<accession>A0AAV6UMQ4</accession>
<reference evidence="4 5" key="1">
    <citation type="journal article" date="2022" name="Nat. Ecol. Evol.">
        <title>A masculinizing supergene underlies an exaggerated male reproductive morph in a spider.</title>
        <authorList>
            <person name="Hendrickx F."/>
            <person name="De Corte Z."/>
            <person name="Sonet G."/>
            <person name="Van Belleghem S.M."/>
            <person name="Kostlbacher S."/>
            <person name="Vangestel C."/>
        </authorList>
    </citation>
    <scope>NUCLEOTIDE SEQUENCE [LARGE SCALE GENOMIC DNA]</scope>
    <source>
        <strain evidence="4">W744_W776</strain>
    </source>
</reference>
<dbReference type="Gene3D" id="3.40.50.150">
    <property type="entry name" value="Vaccinia Virus protein VP39"/>
    <property type="match status" value="1"/>
</dbReference>
<sequence length="321" mass="37685">MSIVEEQSCSYMPDYPQKLCCYNNSKDDNCERTQLRLCPILSTKLLLLIKMMDPNVYIKYNRLQNELTKRFCKDLTLDPDWREISLKTVMDIGCGPGNTSTYWMDHFFPKIQKLIGVDIDPGMINLAKEKNTKKNIEYYVADIMKKESLQEWEGRIDRILSTYVFHRVGDQKMAFRNLFDLLRDTGVASIGFLVKGPFYFAFRDLLETNKWKPILDPTNMTYPEAMVKGYDLEFYRQLFEDIGFSVSCCEMRPVIFSYESDEECKNLLLSLHYLGEVSDELKEEYKEDIFQQFVKHSPRDSEGHPTHNAIILHAKLTKKKL</sequence>